<dbReference type="InterPro" id="IPR000700">
    <property type="entry name" value="PAS-assoc_C"/>
</dbReference>
<dbReference type="PROSITE" id="PS50113">
    <property type="entry name" value="PAC"/>
    <property type="match status" value="2"/>
</dbReference>
<dbReference type="Pfam" id="PF00990">
    <property type="entry name" value="GGDEF"/>
    <property type="match status" value="1"/>
</dbReference>
<dbReference type="SMART" id="SM00267">
    <property type="entry name" value="GGDEF"/>
    <property type="match status" value="1"/>
</dbReference>
<dbReference type="PROSITE" id="PS50112">
    <property type="entry name" value="PAS"/>
    <property type="match status" value="1"/>
</dbReference>
<dbReference type="InterPro" id="IPR000014">
    <property type="entry name" value="PAS"/>
</dbReference>
<dbReference type="SUPFAM" id="SSF55785">
    <property type="entry name" value="PYP-like sensor domain (PAS domain)"/>
    <property type="match status" value="2"/>
</dbReference>
<dbReference type="NCBIfam" id="TIGR00229">
    <property type="entry name" value="sensory_box"/>
    <property type="match status" value="2"/>
</dbReference>
<dbReference type="RefSeq" id="WP_130957951.1">
    <property type="nucleotide sequence ID" value="NZ_JBHSHA010000008.1"/>
</dbReference>
<comment type="caution">
    <text evidence="5">The sequence shown here is derived from an EMBL/GenBank/DDBJ whole genome shotgun (WGS) entry which is preliminary data.</text>
</comment>
<proteinExistence type="predicted"/>
<dbReference type="CDD" id="cd01949">
    <property type="entry name" value="GGDEF"/>
    <property type="match status" value="1"/>
</dbReference>
<evidence type="ECO:0000259" key="2">
    <source>
        <dbReference type="PROSITE" id="PS50112"/>
    </source>
</evidence>
<dbReference type="InterPro" id="IPR013655">
    <property type="entry name" value="PAS_fold_3"/>
</dbReference>
<protein>
    <submittedName>
        <fullName evidence="5">Diguanylate cyclase</fullName>
    </submittedName>
</protein>
<dbReference type="NCBIfam" id="TIGR00254">
    <property type="entry name" value="GGDEF"/>
    <property type="match status" value="1"/>
</dbReference>
<evidence type="ECO:0000256" key="1">
    <source>
        <dbReference type="SAM" id="Phobius"/>
    </source>
</evidence>
<keyword evidence="6" id="KW-1185">Reference proteome</keyword>
<name>A0A6H3F5H0_9BACT</name>
<dbReference type="InterPro" id="IPR000160">
    <property type="entry name" value="GGDEF_dom"/>
</dbReference>
<dbReference type="AlphaFoldDB" id="A0A6H3F5H0"/>
<gene>
    <name evidence="5" type="ORF">EB812_06380</name>
</gene>
<dbReference type="SMART" id="SM00086">
    <property type="entry name" value="PAC"/>
    <property type="match status" value="2"/>
</dbReference>
<evidence type="ECO:0000313" key="5">
    <source>
        <dbReference type="EMBL" id="TBH79909.1"/>
    </source>
</evidence>
<feature type="domain" description="PAC" evidence="3">
    <location>
        <begin position="523"/>
        <end position="575"/>
    </location>
</feature>
<dbReference type="Gene3D" id="3.30.70.270">
    <property type="match status" value="1"/>
</dbReference>
<dbReference type="InterPro" id="IPR029787">
    <property type="entry name" value="Nucleotide_cyclase"/>
</dbReference>
<keyword evidence="1" id="KW-0472">Membrane</keyword>
<reference evidence="5 6" key="1">
    <citation type="submission" date="2018-12" db="EMBL/GenBank/DDBJ databases">
        <title>First genome draft of Desulfovibrio legallis sp. nov.</title>
        <authorList>
            <person name="Ben Dhia O."/>
            <person name="Najjari A."/>
            <person name="Ferjani R."/>
            <person name="Fhoula I."/>
            <person name="Fardeau M.-L."/>
            <person name="Boudabbous A."/>
            <person name="Ouzari H.I."/>
        </authorList>
    </citation>
    <scope>NUCLEOTIDE SEQUENCE [LARGE SCALE GENOMIC DNA]</scope>
    <source>
        <strain evidence="5 6">H1T</strain>
    </source>
</reference>
<feature type="domain" description="PAS" evidence="2">
    <location>
        <begin position="317"/>
        <end position="391"/>
    </location>
</feature>
<feature type="transmembrane region" description="Helical" evidence="1">
    <location>
        <begin position="288"/>
        <end position="307"/>
    </location>
</feature>
<feature type="domain" description="GGDEF" evidence="4">
    <location>
        <begin position="613"/>
        <end position="746"/>
    </location>
</feature>
<dbReference type="SUPFAM" id="SSF55073">
    <property type="entry name" value="Nucleotide cyclase"/>
    <property type="match status" value="1"/>
</dbReference>
<dbReference type="InterPro" id="IPR035965">
    <property type="entry name" value="PAS-like_dom_sf"/>
</dbReference>
<evidence type="ECO:0000259" key="3">
    <source>
        <dbReference type="PROSITE" id="PS50113"/>
    </source>
</evidence>
<evidence type="ECO:0000259" key="4">
    <source>
        <dbReference type="PROSITE" id="PS50887"/>
    </source>
</evidence>
<keyword evidence="1" id="KW-0812">Transmembrane</keyword>
<dbReference type="Pfam" id="PF08447">
    <property type="entry name" value="PAS_3"/>
    <property type="match status" value="1"/>
</dbReference>
<organism evidence="5 6">
    <name type="scientific">Desulfovibrio legallii</name>
    <dbReference type="NCBI Taxonomy" id="571438"/>
    <lineage>
        <taxon>Bacteria</taxon>
        <taxon>Pseudomonadati</taxon>
        <taxon>Thermodesulfobacteriota</taxon>
        <taxon>Desulfovibrionia</taxon>
        <taxon>Desulfovibrionales</taxon>
        <taxon>Desulfovibrionaceae</taxon>
        <taxon>Desulfovibrio</taxon>
    </lineage>
</organism>
<dbReference type="Gene3D" id="3.30.450.20">
    <property type="entry name" value="PAS domain"/>
    <property type="match status" value="2"/>
</dbReference>
<keyword evidence="1" id="KW-1133">Transmembrane helix</keyword>
<dbReference type="PANTHER" id="PTHR44757">
    <property type="entry name" value="DIGUANYLATE CYCLASE DGCP"/>
    <property type="match status" value="1"/>
</dbReference>
<dbReference type="InterPro" id="IPR001610">
    <property type="entry name" value="PAC"/>
</dbReference>
<dbReference type="PANTHER" id="PTHR44757:SF2">
    <property type="entry name" value="BIOFILM ARCHITECTURE MAINTENANCE PROTEIN MBAA"/>
    <property type="match status" value="1"/>
</dbReference>
<dbReference type="CDD" id="cd00130">
    <property type="entry name" value="PAS"/>
    <property type="match status" value="1"/>
</dbReference>
<dbReference type="Proteomes" id="UP000292919">
    <property type="component" value="Unassembled WGS sequence"/>
</dbReference>
<dbReference type="InterPro" id="IPR052155">
    <property type="entry name" value="Biofilm_reg_signaling"/>
</dbReference>
<dbReference type="InterPro" id="IPR043128">
    <property type="entry name" value="Rev_trsase/Diguanyl_cyclase"/>
</dbReference>
<dbReference type="PROSITE" id="PS50887">
    <property type="entry name" value="GGDEF"/>
    <property type="match status" value="1"/>
</dbReference>
<accession>A0A6H3F5H0</accession>
<evidence type="ECO:0000313" key="6">
    <source>
        <dbReference type="Proteomes" id="UP000292919"/>
    </source>
</evidence>
<feature type="domain" description="PAC" evidence="3">
    <location>
        <begin position="394"/>
        <end position="445"/>
    </location>
</feature>
<sequence length="775" mass="86824">MSKPVTTIAAALLLPALFMVLFFFVHDYANETTGNLNQGIVTRLQEIHQRHAKSFVRAIAEQLTAFKGVAAVLNDKSMEEADRVLVSLGPVLRAQGVRRFSLVDLDGQGTDLDGARVDHSRTPAFLRAKAGDVGFNVREDKPQNRCLIMAVPVRRNGIVAAVLMGGAKPERLEQRLESLAFGSSIYTLVLDSKARSLFWTPPPDKRMEDLLPLFAQQGLPPSLRDFLQQRFTKGRRNEVVHFEDAVSGSGLYLCNSPLPETGWQVVSLLPQKVETALVARQNAITTTLVWRIILVGALLALGLLFLARRTLHKMRLQQEDYRSIISSISGGVIKFAGLHGPFLFLSPNSLRLLGYGKEEFLRLFGNDFSATIYEHDRDMALRTMEQQLESGLHIDVEYRIRSKSGALIWICHKGSPVSVDHGAPYIQSIIFDITHNREAAQAKRISDERYHFILEQHDIIIFEQNLETGHFSCSAQWLQTFGRVFNILEPDPRHTLIPVHKNDRTRLAVFQNAVRQEAHHVKTSLELRLHDAAGHLRWYRIEASNLTNAQGKPIYIFGIITDIDQQKALELQLRSQANRDSATGMRNKMATEQAAARVLDMLNRHAEVPDDAQGYAMFMIDFDNFKSINDRLGHAAGDRAILEMAQIISKNFRNTDIVGRVGGDEFLVFCTAKMHKEQIRQRARQLVSQLHTQCRASEDSLSLTASLGVACYPQDGKDFATLFNHADMATYEAKRQGRNRCVFFDELGVGDATSPAAVRAATTKNADDAVPLLED</sequence>
<dbReference type="EMBL" id="SIXC01000006">
    <property type="protein sequence ID" value="TBH79909.1"/>
    <property type="molecule type" value="Genomic_DNA"/>
</dbReference>
<dbReference type="SMART" id="SM00091">
    <property type="entry name" value="PAS"/>
    <property type="match status" value="1"/>
</dbReference>